<keyword evidence="7" id="KW-1185">Reference proteome</keyword>
<evidence type="ECO:0000313" key="6">
    <source>
        <dbReference type="EMBL" id="QDZ15175.1"/>
    </source>
</evidence>
<keyword evidence="2 4" id="KW-0238">DNA-binding</keyword>
<dbReference type="Pfam" id="PF00440">
    <property type="entry name" value="TetR_N"/>
    <property type="match status" value="1"/>
</dbReference>
<dbReference type="PROSITE" id="PS50977">
    <property type="entry name" value="HTH_TETR_2"/>
    <property type="match status" value="1"/>
</dbReference>
<dbReference type="AlphaFoldDB" id="A0A5B8M5U8"/>
<reference evidence="6 7" key="1">
    <citation type="submission" date="2019-07" db="EMBL/GenBank/DDBJ databases">
        <title>Full genome sequence of Humibacter sp. WJ7-1.</title>
        <authorList>
            <person name="Im W.-T."/>
        </authorList>
    </citation>
    <scope>NUCLEOTIDE SEQUENCE [LARGE SCALE GENOMIC DNA]</scope>
    <source>
        <strain evidence="6 7">WJ7-1</strain>
    </source>
</reference>
<evidence type="ECO:0000256" key="1">
    <source>
        <dbReference type="ARBA" id="ARBA00023015"/>
    </source>
</evidence>
<dbReference type="PRINTS" id="PR00455">
    <property type="entry name" value="HTHTETR"/>
</dbReference>
<dbReference type="Gene3D" id="1.10.357.10">
    <property type="entry name" value="Tetracycline Repressor, domain 2"/>
    <property type="match status" value="1"/>
</dbReference>
<dbReference type="InterPro" id="IPR036271">
    <property type="entry name" value="Tet_transcr_reg_TetR-rel_C_sf"/>
</dbReference>
<gene>
    <name evidence="6" type="ORF">FPZ11_10710</name>
</gene>
<feature type="DNA-binding region" description="H-T-H motif" evidence="4">
    <location>
        <begin position="31"/>
        <end position="50"/>
    </location>
</feature>
<dbReference type="RefSeq" id="WP_146320775.1">
    <property type="nucleotide sequence ID" value="NZ_CP042305.1"/>
</dbReference>
<keyword evidence="3" id="KW-0804">Transcription</keyword>
<organism evidence="6 7">
    <name type="scientific">Humibacter ginsenosidimutans</name>
    <dbReference type="NCBI Taxonomy" id="2599293"/>
    <lineage>
        <taxon>Bacteria</taxon>
        <taxon>Bacillati</taxon>
        <taxon>Actinomycetota</taxon>
        <taxon>Actinomycetes</taxon>
        <taxon>Micrococcales</taxon>
        <taxon>Microbacteriaceae</taxon>
        <taxon>Humibacter</taxon>
    </lineage>
</organism>
<evidence type="ECO:0000256" key="2">
    <source>
        <dbReference type="ARBA" id="ARBA00023125"/>
    </source>
</evidence>
<dbReference type="KEGG" id="huw:FPZ11_10710"/>
<dbReference type="GO" id="GO:0003677">
    <property type="term" value="F:DNA binding"/>
    <property type="evidence" value="ECO:0007669"/>
    <property type="project" value="UniProtKB-UniRule"/>
</dbReference>
<dbReference type="Proteomes" id="UP000320216">
    <property type="component" value="Chromosome"/>
</dbReference>
<dbReference type="OrthoDB" id="4214267at2"/>
<evidence type="ECO:0000313" key="7">
    <source>
        <dbReference type="Proteomes" id="UP000320216"/>
    </source>
</evidence>
<protein>
    <submittedName>
        <fullName evidence="6">TetR/AcrR family transcriptional regulator</fullName>
    </submittedName>
</protein>
<dbReference type="InterPro" id="IPR009057">
    <property type="entry name" value="Homeodomain-like_sf"/>
</dbReference>
<evidence type="ECO:0000256" key="3">
    <source>
        <dbReference type="ARBA" id="ARBA00023163"/>
    </source>
</evidence>
<keyword evidence="1" id="KW-0805">Transcription regulation</keyword>
<dbReference type="PANTHER" id="PTHR47506:SF1">
    <property type="entry name" value="HTH-TYPE TRANSCRIPTIONAL REGULATOR YJDC"/>
    <property type="match status" value="1"/>
</dbReference>
<accession>A0A5B8M5U8</accession>
<dbReference type="InterPro" id="IPR001647">
    <property type="entry name" value="HTH_TetR"/>
</dbReference>
<feature type="domain" description="HTH tetR-type" evidence="5">
    <location>
        <begin position="8"/>
        <end position="68"/>
    </location>
</feature>
<name>A0A5B8M5U8_9MICO</name>
<sequence length="195" mass="21155">MATHDKGPSPRERLLAAADELFYSEGIHTVGIDRIIEKAGVAKGSLYYNFDGKDDLVREYLLGRHARWAARIEGAVDAADDPRDKILAVFDVLAATFAEPDYHGCAFSRAVAEAQPDSAEVEEAASYRGWVHGLFGRLANALPVSDAPTLAEQLVVLYDGARMTFQMDHDPRAAETAKGLAQLLLDASVREPADA</sequence>
<dbReference type="EMBL" id="CP042305">
    <property type="protein sequence ID" value="QDZ15175.1"/>
    <property type="molecule type" value="Genomic_DNA"/>
</dbReference>
<evidence type="ECO:0000259" key="5">
    <source>
        <dbReference type="PROSITE" id="PS50977"/>
    </source>
</evidence>
<dbReference type="SUPFAM" id="SSF48498">
    <property type="entry name" value="Tetracyclin repressor-like, C-terminal domain"/>
    <property type="match status" value="1"/>
</dbReference>
<proteinExistence type="predicted"/>
<evidence type="ECO:0000256" key="4">
    <source>
        <dbReference type="PROSITE-ProRule" id="PRU00335"/>
    </source>
</evidence>
<dbReference type="PANTHER" id="PTHR47506">
    <property type="entry name" value="TRANSCRIPTIONAL REGULATORY PROTEIN"/>
    <property type="match status" value="1"/>
</dbReference>
<dbReference type="SUPFAM" id="SSF46689">
    <property type="entry name" value="Homeodomain-like"/>
    <property type="match status" value="1"/>
</dbReference>